<evidence type="ECO:0000313" key="1">
    <source>
        <dbReference type="EMBL" id="EXB53666.1"/>
    </source>
</evidence>
<keyword evidence="2" id="KW-1185">Reference proteome</keyword>
<sequence length="83" mass="9328">MRRREKESESARIPKSLLGPRWNSDPEIWSQDSYRYALFKAGWLHWTGSDFGYVLNDGGHLLEVVVSAPDVDGGGACVSRYAI</sequence>
<gene>
    <name evidence="1" type="ORF">L484_013301</name>
</gene>
<evidence type="ECO:0000313" key="2">
    <source>
        <dbReference type="Proteomes" id="UP000030645"/>
    </source>
</evidence>
<accession>W9QT68</accession>
<protein>
    <submittedName>
        <fullName evidence="1">Uncharacterized protein</fullName>
    </submittedName>
</protein>
<proteinExistence type="predicted"/>
<dbReference type="EMBL" id="KE344105">
    <property type="protein sequence ID" value="EXB53666.1"/>
    <property type="molecule type" value="Genomic_DNA"/>
</dbReference>
<name>W9QT68_9ROSA</name>
<dbReference type="AlphaFoldDB" id="W9QT68"/>
<organism evidence="1 2">
    <name type="scientific">Morus notabilis</name>
    <dbReference type="NCBI Taxonomy" id="981085"/>
    <lineage>
        <taxon>Eukaryota</taxon>
        <taxon>Viridiplantae</taxon>
        <taxon>Streptophyta</taxon>
        <taxon>Embryophyta</taxon>
        <taxon>Tracheophyta</taxon>
        <taxon>Spermatophyta</taxon>
        <taxon>Magnoliopsida</taxon>
        <taxon>eudicotyledons</taxon>
        <taxon>Gunneridae</taxon>
        <taxon>Pentapetalae</taxon>
        <taxon>rosids</taxon>
        <taxon>fabids</taxon>
        <taxon>Rosales</taxon>
        <taxon>Moraceae</taxon>
        <taxon>Moreae</taxon>
        <taxon>Morus</taxon>
    </lineage>
</organism>
<dbReference type="Proteomes" id="UP000030645">
    <property type="component" value="Unassembled WGS sequence"/>
</dbReference>
<reference evidence="2" key="1">
    <citation type="submission" date="2013-01" db="EMBL/GenBank/DDBJ databases">
        <title>Draft Genome Sequence of a Mulberry Tree, Morus notabilis C.K. Schneid.</title>
        <authorList>
            <person name="He N."/>
            <person name="Zhao S."/>
        </authorList>
    </citation>
    <scope>NUCLEOTIDE SEQUENCE</scope>
</reference>